<dbReference type="AlphaFoldDB" id="A0A2G9WRS4"/>
<evidence type="ECO:0000256" key="4">
    <source>
        <dbReference type="ARBA" id="ARBA00029447"/>
    </source>
</evidence>
<evidence type="ECO:0008006" key="13">
    <source>
        <dbReference type="Google" id="ProtNLM"/>
    </source>
</evidence>
<sequence>MTMGRLKISSRLYAGFGFAVTMLIAVGVVGYMYLTASSTYTRESTRIYSQNVALESSLKYISTGRAFFYEALTQSDRQAALFDQMSAVFSEAETTLDALAASTLDGGRKTKVTGLASALKAYHAGVKSLAGQLLKGEAIDANLRSQLAASFATIESLGAELSDNYGAAAAQMGRDSAAGAERGVAIEIVVGIVAAVLGIAIAVVSSLSVTRPLGSAIGSVQALGRGEKATAVATATRRDEFGLLGGALEQWRQSLIKEEQARADQEARERAEREQLGRRQTLADAFIAEMRDLAANFAQSSGEIADSARGLAATAEETARQAQAVAAAAEQAASNVQTVAASSEEMAASVHEIGAQVAHSAEVAELAFGEAQTSNSRISSLAASAAAIGDVVNIIRGIADQTNLLALNATIEAARAGEAGKGFAVVAAEVKQLADQTSRATGDIEAKVGEIQASTGNTVHSMTAIVKTITSIKEVASAIASAVEEQGAATTEIAGNCQQAAIGTHQVTENIAGVGQAAEMTGSASTQLMNLSGGLSAKAQNLKSVVETFVEKFAAA</sequence>
<dbReference type="Proteomes" id="UP000231070">
    <property type="component" value="Unassembled WGS sequence"/>
</dbReference>
<proteinExistence type="inferred from homology"/>
<name>A0A2G9WRS4_9HYPH</name>
<keyword evidence="3 5" id="KW-0807">Transducer</keyword>
<dbReference type="GO" id="GO:0005886">
    <property type="term" value="C:plasma membrane"/>
    <property type="evidence" value="ECO:0007669"/>
    <property type="project" value="UniProtKB-SubCell"/>
</dbReference>
<dbReference type="SUPFAM" id="SSF58104">
    <property type="entry name" value="Methyl-accepting chemotaxis protein (MCP) signaling domain"/>
    <property type="match status" value="1"/>
</dbReference>
<dbReference type="InterPro" id="IPR004089">
    <property type="entry name" value="MCPsignal_dom"/>
</dbReference>
<dbReference type="Pfam" id="PF12729">
    <property type="entry name" value="4HB_MCP_1"/>
    <property type="match status" value="1"/>
</dbReference>
<organism evidence="11 12">
    <name type="scientific">Pleomorphomonas carboxyditropha</name>
    <dbReference type="NCBI Taxonomy" id="2023338"/>
    <lineage>
        <taxon>Bacteria</taxon>
        <taxon>Pseudomonadati</taxon>
        <taxon>Pseudomonadota</taxon>
        <taxon>Alphaproteobacteria</taxon>
        <taxon>Hyphomicrobiales</taxon>
        <taxon>Pleomorphomonadaceae</taxon>
        <taxon>Pleomorphomonas</taxon>
    </lineage>
</organism>
<gene>
    <name evidence="11" type="ORF">CJ014_20490</name>
</gene>
<dbReference type="PROSITE" id="PS50192">
    <property type="entry name" value="T_SNARE"/>
    <property type="match status" value="1"/>
</dbReference>
<evidence type="ECO:0000313" key="11">
    <source>
        <dbReference type="EMBL" id="PIO97406.1"/>
    </source>
</evidence>
<comment type="similarity">
    <text evidence="4">Belongs to the methyl-accepting chemotaxis (MCP) protein family.</text>
</comment>
<dbReference type="InterPro" id="IPR024478">
    <property type="entry name" value="HlyB_4HB_MCP"/>
</dbReference>
<dbReference type="PANTHER" id="PTHR32089:SF112">
    <property type="entry name" value="LYSOZYME-LIKE PROTEIN-RELATED"/>
    <property type="match status" value="1"/>
</dbReference>
<keyword evidence="12" id="KW-1185">Reference proteome</keyword>
<reference evidence="11 12" key="1">
    <citation type="submission" date="2017-08" db="EMBL/GenBank/DDBJ databases">
        <title>Pleomorphomonas carboxidotrophicus sp. nov., a new mesophilic hydrogenogenic carboxidotroph.</title>
        <authorList>
            <person name="Esquivel-Elizondo S."/>
            <person name="Krajmalnik-Brown R."/>
            <person name="Maldonado J."/>
        </authorList>
    </citation>
    <scope>NUCLEOTIDE SEQUENCE [LARGE SCALE GENOMIC DNA]</scope>
    <source>
        <strain evidence="11 12">SVCO-16</strain>
    </source>
</reference>
<keyword evidence="7" id="KW-0472">Membrane</keyword>
<evidence type="ECO:0000313" key="12">
    <source>
        <dbReference type="Proteomes" id="UP000231070"/>
    </source>
</evidence>
<dbReference type="Pfam" id="PF00015">
    <property type="entry name" value="MCPsignal"/>
    <property type="match status" value="1"/>
</dbReference>
<dbReference type="GO" id="GO:0006935">
    <property type="term" value="P:chemotaxis"/>
    <property type="evidence" value="ECO:0007669"/>
    <property type="project" value="InterPro"/>
</dbReference>
<comment type="subcellular location">
    <subcellularLocation>
        <location evidence="1">Cell inner membrane</location>
        <topology evidence="1">Multi-pass membrane protein</topology>
    </subcellularLocation>
</comment>
<dbReference type="PROSITE" id="PS50885">
    <property type="entry name" value="HAMP"/>
    <property type="match status" value="1"/>
</dbReference>
<evidence type="ECO:0000256" key="1">
    <source>
        <dbReference type="ARBA" id="ARBA00004429"/>
    </source>
</evidence>
<protein>
    <recommendedName>
        <fullName evidence="13">Methyl-accepting chemotaxis protein</fullName>
    </recommendedName>
</protein>
<feature type="coiled-coil region" evidence="6">
    <location>
        <begin position="248"/>
        <end position="276"/>
    </location>
</feature>
<dbReference type="EMBL" id="NQVN01000018">
    <property type="protein sequence ID" value="PIO97406.1"/>
    <property type="molecule type" value="Genomic_DNA"/>
</dbReference>
<evidence type="ECO:0000256" key="3">
    <source>
        <dbReference type="ARBA" id="ARBA00023224"/>
    </source>
</evidence>
<keyword evidence="2" id="KW-1003">Cell membrane</keyword>
<feature type="domain" description="Methyl-accepting transducer" evidence="8">
    <location>
        <begin position="300"/>
        <end position="529"/>
    </location>
</feature>
<feature type="transmembrane region" description="Helical" evidence="7">
    <location>
        <begin position="184"/>
        <end position="207"/>
    </location>
</feature>
<evidence type="ECO:0000259" key="9">
    <source>
        <dbReference type="PROSITE" id="PS50192"/>
    </source>
</evidence>
<comment type="caution">
    <text evidence="11">The sequence shown here is derived from an EMBL/GenBank/DDBJ whole genome shotgun (WGS) entry which is preliminary data.</text>
</comment>
<dbReference type="PROSITE" id="PS50111">
    <property type="entry name" value="CHEMOTAXIS_TRANSDUC_2"/>
    <property type="match status" value="1"/>
</dbReference>
<keyword evidence="7" id="KW-1133">Transmembrane helix</keyword>
<evidence type="ECO:0000259" key="10">
    <source>
        <dbReference type="PROSITE" id="PS50885"/>
    </source>
</evidence>
<dbReference type="PRINTS" id="PR00260">
    <property type="entry name" value="CHEMTRNSDUCR"/>
</dbReference>
<dbReference type="GO" id="GO:0007165">
    <property type="term" value="P:signal transduction"/>
    <property type="evidence" value="ECO:0007669"/>
    <property type="project" value="UniProtKB-KW"/>
</dbReference>
<dbReference type="InterPro" id="IPR000727">
    <property type="entry name" value="T_SNARE_dom"/>
</dbReference>
<evidence type="ECO:0000256" key="2">
    <source>
        <dbReference type="ARBA" id="ARBA00022519"/>
    </source>
</evidence>
<dbReference type="PANTHER" id="PTHR32089">
    <property type="entry name" value="METHYL-ACCEPTING CHEMOTAXIS PROTEIN MCPB"/>
    <property type="match status" value="1"/>
</dbReference>
<dbReference type="OrthoDB" id="8432247at2"/>
<evidence type="ECO:0000256" key="5">
    <source>
        <dbReference type="PROSITE-ProRule" id="PRU00284"/>
    </source>
</evidence>
<evidence type="ECO:0000256" key="7">
    <source>
        <dbReference type="SAM" id="Phobius"/>
    </source>
</evidence>
<dbReference type="Gene3D" id="1.10.287.950">
    <property type="entry name" value="Methyl-accepting chemotaxis protein"/>
    <property type="match status" value="1"/>
</dbReference>
<feature type="domain" description="T-SNARE coiled-coil homology" evidence="9">
    <location>
        <begin position="452"/>
        <end position="514"/>
    </location>
</feature>
<keyword evidence="6" id="KW-0175">Coiled coil</keyword>
<evidence type="ECO:0000256" key="6">
    <source>
        <dbReference type="SAM" id="Coils"/>
    </source>
</evidence>
<accession>A0A2G9WRS4</accession>
<feature type="domain" description="HAMP" evidence="10">
    <location>
        <begin position="207"/>
        <end position="260"/>
    </location>
</feature>
<feature type="transmembrane region" description="Helical" evidence="7">
    <location>
        <begin position="12"/>
        <end position="34"/>
    </location>
</feature>
<dbReference type="Gene3D" id="6.10.340.10">
    <property type="match status" value="1"/>
</dbReference>
<keyword evidence="2" id="KW-0997">Cell inner membrane</keyword>
<dbReference type="InterPro" id="IPR003660">
    <property type="entry name" value="HAMP_dom"/>
</dbReference>
<evidence type="ECO:0000259" key="8">
    <source>
        <dbReference type="PROSITE" id="PS50111"/>
    </source>
</evidence>
<dbReference type="InterPro" id="IPR004090">
    <property type="entry name" value="Chemotax_Me-accpt_rcpt"/>
</dbReference>
<dbReference type="GO" id="GO:0004888">
    <property type="term" value="F:transmembrane signaling receptor activity"/>
    <property type="evidence" value="ECO:0007669"/>
    <property type="project" value="InterPro"/>
</dbReference>
<keyword evidence="7" id="KW-0812">Transmembrane</keyword>
<dbReference type="SMART" id="SM00283">
    <property type="entry name" value="MA"/>
    <property type="match status" value="1"/>
</dbReference>